<dbReference type="AlphaFoldDB" id="A0A1B0C6F6"/>
<reference evidence="1" key="2">
    <citation type="submission" date="2020-05" db="UniProtKB">
        <authorList>
            <consortium name="EnsemblMetazoa"/>
        </authorList>
    </citation>
    <scope>IDENTIFICATION</scope>
    <source>
        <strain evidence="1">IAEA</strain>
    </source>
</reference>
<evidence type="ECO:0000313" key="2">
    <source>
        <dbReference type="Proteomes" id="UP000092460"/>
    </source>
</evidence>
<sequence length="127" mass="15060">MKSLQSTTTKYSVKSHHTERCVDFFSKKLKITNEKEAAEGVFFVSARESLQLYRRYTPDPLEGRPSICVMSRKLPYPCNAYSVLHHKLRVCHPNIDRHPEFLSLSCPSNRNRYYYFRTHYFQAESDF</sequence>
<dbReference type="STRING" id="67801.A0A1B0C6F6"/>
<dbReference type="EMBL" id="JXJN01026589">
    <property type="status" value="NOT_ANNOTATED_CDS"/>
    <property type="molecule type" value="Genomic_DNA"/>
</dbReference>
<keyword evidence="2" id="KW-1185">Reference proteome</keyword>
<proteinExistence type="predicted"/>
<dbReference type="VEuPathDB" id="VectorBase:GPPI050413"/>
<accession>A0A1B0C6F6</accession>
<dbReference type="Proteomes" id="UP000092460">
    <property type="component" value="Unassembled WGS sequence"/>
</dbReference>
<name>A0A1B0C6F6_9MUSC</name>
<reference evidence="2" key="1">
    <citation type="submission" date="2015-01" db="EMBL/GenBank/DDBJ databases">
        <authorList>
            <person name="Aksoy S."/>
            <person name="Warren W."/>
            <person name="Wilson R.K."/>
        </authorList>
    </citation>
    <scope>NUCLEOTIDE SEQUENCE [LARGE SCALE GENOMIC DNA]</scope>
    <source>
        <strain evidence="2">IAEA</strain>
    </source>
</reference>
<dbReference type="EnsemblMetazoa" id="GPPI050413-RA">
    <property type="protein sequence ID" value="GPPI050413-PA"/>
    <property type="gene ID" value="GPPI050413"/>
</dbReference>
<organism evidence="1 2">
    <name type="scientific">Glossina palpalis gambiensis</name>
    <dbReference type="NCBI Taxonomy" id="67801"/>
    <lineage>
        <taxon>Eukaryota</taxon>
        <taxon>Metazoa</taxon>
        <taxon>Ecdysozoa</taxon>
        <taxon>Arthropoda</taxon>
        <taxon>Hexapoda</taxon>
        <taxon>Insecta</taxon>
        <taxon>Pterygota</taxon>
        <taxon>Neoptera</taxon>
        <taxon>Endopterygota</taxon>
        <taxon>Diptera</taxon>
        <taxon>Brachycera</taxon>
        <taxon>Muscomorpha</taxon>
        <taxon>Hippoboscoidea</taxon>
        <taxon>Glossinidae</taxon>
        <taxon>Glossina</taxon>
    </lineage>
</organism>
<dbReference type="EMBL" id="JXJN01026588">
    <property type="status" value="NOT_ANNOTATED_CDS"/>
    <property type="molecule type" value="Genomic_DNA"/>
</dbReference>
<evidence type="ECO:0000313" key="1">
    <source>
        <dbReference type="EnsemblMetazoa" id="GPPI050413-PA"/>
    </source>
</evidence>
<protein>
    <submittedName>
        <fullName evidence="1">Uncharacterized protein</fullName>
    </submittedName>
</protein>